<gene>
    <name evidence="2" type="ORF">FD31_GL000555</name>
</gene>
<name>A0A0R1WNC0_9LACO</name>
<keyword evidence="1" id="KW-0812">Transmembrane</keyword>
<dbReference type="STRING" id="1423774.FD31_GL000555"/>
<dbReference type="Proteomes" id="UP000051302">
    <property type="component" value="Unassembled WGS sequence"/>
</dbReference>
<keyword evidence="3" id="KW-1185">Reference proteome</keyword>
<sequence>MIGIKRFVLVVYGFILSAIIGIIAAIFLVLEGFTSELVWSNHNQILEIGLIFLGSLLLYYLLKRWPDLPKTSQDSMHELKLNQTIDYHDVFFNLAS</sequence>
<evidence type="ECO:0000256" key="1">
    <source>
        <dbReference type="SAM" id="Phobius"/>
    </source>
</evidence>
<dbReference type="AlphaFoldDB" id="A0A0R1WNC0"/>
<feature type="transmembrane region" description="Helical" evidence="1">
    <location>
        <begin position="42"/>
        <end position="62"/>
    </location>
</feature>
<proteinExistence type="predicted"/>
<accession>A0A0R1WNC0</accession>
<protein>
    <submittedName>
        <fullName evidence="2">Uncharacterized protein</fullName>
    </submittedName>
</protein>
<dbReference type="RefSeq" id="WP_057892130.1">
    <property type="nucleotide sequence ID" value="NZ_AZFV01000014.1"/>
</dbReference>
<keyword evidence="1" id="KW-1133">Transmembrane helix</keyword>
<evidence type="ECO:0000313" key="2">
    <source>
        <dbReference type="EMBL" id="KRM16547.1"/>
    </source>
</evidence>
<reference evidence="2 3" key="1">
    <citation type="journal article" date="2015" name="Genome Announc.">
        <title>Expanding the biotechnology potential of lactobacilli through comparative genomics of 213 strains and associated genera.</title>
        <authorList>
            <person name="Sun Z."/>
            <person name="Harris H.M."/>
            <person name="McCann A."/>
            <person name="Guo C."/>
            <person name="Argimon S."/>
            <person name="Zhang W."/>
            <person name="Yang X."/>
            <person name="Jeffery I.B."/>
            <person name="Cooney J.C."/>
            <person name="Kagawa T.F."/>
            <person name="Liu W."/>
            <person name="Song Y."/>
            <person name="Salvetti E."/>
            <person name="Wrobel A."/>
            <person name="Rasinkangas P."/>
            <person name="Parkhill J."/>
            <person name="Rea M.C."/>
            <person name="O'Sullivan O."/>
            <person name="Ritari J."/>
            <person name="Douillard F.P."/>
            <person name="Paul Ross R."/>
            <person name="Yang R."/>
            <person name="Briner A.E."/>
            <person name="Felis G.E."/>
            <person name="de Vos W.M."/>
            <person name="Barrangou R."/>
            <person name="Klaenhammer T.R."/>
            <person name="Caufield P.W."/>
            <person name="Cui Y."/>
            <person name="Zhang H."/>
            <person name="O'Toole P.W."/>
        </authorList>
    </citation>
    <scope>NUCLEOTIDE SEQUENCE [LARGE SCALE GENOMIC DNA]</scope>
    <source>
        <strain evidence="2 3">DSM 16982</strain>
    </source>
</reference>
<organism evidence="2 3">
    <name type="scientific">Companilactobacillus nantensis DSM 16982</name>
    <dbReference type="NCBI Taxonomy" id="1423774"/>
    <lineage>
        <taxon>Bacteria</taxon>
        <taxon>Bacillati</taxon>
        <taxon>Bacillota</taxon>
        <taxon>Bacilli</taxon>
        <taxon>Lactobacillales</taxon>
        <taxon>Lactobacillaceae</taxon>
        <taxon>Companilactobacillus</taxon>
    </lineage>
</organism>
<keyword evidence="1" id="KW-0472">Membrane</keyword>
<evidence type="ECO:0000313" key="3">
    <source>
        <dbReference type="Proteomes" id="UP000051302"/>
    </source>
</evidence>
<feature type="transmembrane region" description="Helical" evidence="1">
    <location>
        <begin position="7"/>
        <end position="30"/>
    </location>
</feature>
<dbReference type="EMBL" id="AZFV01000014">
    <property type="protein sequence ID" value="KRM16547.1"/>
    <property type="molecule type" value="Genomic_DNA"/>
</dbReference>
<comment type="caution">
    <text evidence="2">The sequence shown here is derived from an EMBL/GenBank/DDBJ whole genome shotgun (WGS) entry which is preliminary data.</text>
</comment>